<dbReference type="PROSITE" id="PS00671">
    <property type="entry name" value="D_2_HYDROXYACID_DH_3"/>
    <property type="match status" value="1"/>
</dbReference>
<keyword evidence="3" id="KW-0520">NAD</keyword>
<accession>A0ABW5TDF1</accession>
<keyword evidence="8" id="KW-1185">Reference proteome</keyword>
<dbReference type="SUPFAM" id="SSF51735">
    <property type="entry name" value="NAD(P)-binding Rossmann-fold domains"/>
    <property type="match status" value="1"/>
</dbReference>
<keyword evidence="2 4" id="KW-0560">Oxidoreductase</keyword>
<dbReference type="RefSeq" id="WP_380292911.1">
    <property type="nucleotide sequence ID" value="NZ_JBHULY010000034.1"/>
</dbReference>
<evidence type="ECO:0000256" key="2">
    <source>
        <dbReference type="ARBA" id="ARBA00023002"/>
    </source>
</evidence>
<organism evidence="7 8">
    <name type="scientific">Hyunsoonleella rubra</name>
    <dbReference type="NCBI Taxonomy" id="1737062"/>
    <lineage>
        <taxon>Bacteria</taxon>
        <taxon>Pseudomonadati</taxon>
        <taxon>Bacteroidota</taxon>
        <taxon>Flavobacteriia</taxon>
        <taxon>Flavobacteriales</taxon>
        <taxon>Flavobacteriaceae</taxon>
    </lineage>
</organism>
<dbReference type="InterPro" id="IPR029753">
    <property type="entry name" value="D-isomer_DH_CS"/>
</dbReference>
<comment type="similarity">
    <text evidence="1 4">Belongs to the D-isomer specific 2-hydroxyacid dehydrogenase family.</text>
</comment>
<evidence type="ECO:0000259" key="6">
    <source>
        <dbReference type="Pfam" id="PF02826"/>
    </source>
</evidence>
<feature type="domain" description="D-isomer specific 2-hydroxyacid dehydrogenase catalytic" evidence="5">
    <location>
        <begin position="26"/>
        <end position="320"/>
    </location>
</feature>
<comment type="caution">
    <text evidence="7">The sequence shown here is derived from an EMBL/GenBank/DDBJ whole genome shotgun (WGS) entry which is preliminary data.</text>
</comment>
<dbReference type="InterPro" id="IPR006139">
    <property type="entry name" value="D-isomer_2_OHA_DH_cat_dom"/>
</dbReference>
<dbReference type="EMBL" id="JBHULY010000034">
    <property type="protein sequence ID" value="MFD2727240.1"/>
    <property type="molecule type" value="Genomic_DNA"/>
</dbReference>
<dbReference type="Proteomes" id="UP001597476">
    <property type="component" value="Unassembled WGS sequence"/>
</dbReference>
<evidence type="ECO:0000313" key="8">
    <source>
        <dbReference type="Proteomes" id="UP001597476"/>
    </source>
</evidence>
<proteinExistence type="inferred from homology"/>
<protein>
    <submittedName>
        <fullName evidence="7">D-2-hydroxyacid dehydrogenase</fullName>
    </submittedName>
</protein>
<dbReference type="Pfam" id="PF02826">
    <property type="entry name" value="2-Hacid_dh_C"/>
    <property type="match status" value="1"/>
</dbReference>
<evidence type="ECO:0000256" key="1">
    <source>
        <dbReference type="ARBA" id="ARBA00005854"/>
    </source>
</evidence>
<dbReference type="PANTHER" id="PTHR43761">
    <property type="entry name" value="D-ISOMER SPECIFIC 2-HYDROXYACID DEHYDROGENASE FAMILY PROTEIN (AFU_ORTHOLOGUE AFUA_1G13630)"/>
    <property type="match status" value="1"/>
</dbReference>
<gene>
    <name evidence="7" type="ORF">ACFSR8_13540</name>
</gene>
<dbReference type="SUPFAM" id="SSF52283">
    <property type="entry name" value="Formate/glycerate dehydrogenase catalytic domain-like"/>
    <property type="match status" value="1"/>
</dbReference>
<dbReference type="Gene3D" id="3.40.50.720">
    <property type="entry name" value="NAD(P)-binding Rossmann-like Domain"/>
    <property type="match status" value="2"/>
</dbReference>
<dbReference type="InterPro" id="IPR006140">
    <property type="entry name" value="D-isomer_DH_NAD-bd"/>
</dbReference>
<dbReference type="PANTHER" id="PTHR43761:SF1">
    <property type="entry name" value="D-ISOMER SPECIFIC 2-HYDROXYACID DEHYDROGENASE CATALYTIC DOMAIN-CONTAINING PROTEIN-RELATED"/>
    <property type="match status" value="1"/>
</dbReference>
<evidence type="ECO:0000256" key="4">
    <source>
        <dbReference type="RuleBase" id="RU003719"/>
    </source>
</evidence>
<dbReference type="CDD" id="cd12162">
    <property type="entry name" value="2-Hacid_dh_4"/>
    <property type="match status" value="1"/>
</dbReference>
<dbReference type="InterPro" id="IPR050418">
    <property type="entry name" value="D-iso_2-hydroxyacid_DH_PdxB"/>
</dbReference>
<reference evidence="8" key="1">
    <citation type="journal article" date="2019" name="Int. J. Syst. Evol. Microbiol.">
        <title>The Global Catalogue of Microorganisms (GCM) 10K type strain sequencing project: providing services to taxonomists for standard genome sequencing and annotation.</title>
        <authorList>
            <consortium name="The Broad Institute Genomics Platform"/>
            <consortium name="The Broad Institute Genome Sequencing Center for Infectious Disease"/>
            <person name="Wu L."/>
            <person name="Ma J."/>
        </authorList>
    </citation>
    <scope>NUCLEOTIDE SEQUENCE [LARGE SCALE GENOMIC DNA]</scope>
    <source>
        <strain evidence="8">KCTC 42398</strain>
    </source>
</reference>
<evidence type="ECO:0000256" key="3">
    <source>
        <dbReference type="ARBA" id="ARBA00023027"/>
    </source>
</evidence>
<dbReference type="InterPro" id="IPR036291">
    <property type="entry name" value="NAD(P)-bd_dom_sf"/>
</dbReference>
<feature type="domain" description="D-isomer specific 2-hydroxyacid dehydrogenase NAD-binding" evidence="6">
    <location>
        <begin position="109"/>
        <end position="289"/>
    </location>
</feature>
<name>A0ABW5TDF1_9FLAO</name>
<evidence type="ECO:0000259" key="5">
    <source>
        <dbReference type="Pfam" id="PF00389"/>
    </source>
</evidence>
<sequence>MKIVVLDGYTLNPGDLNWDGIAQFGDINVFDRTLYNDDAVIENIGDAEIIFTNKTPLNSNILSQVPSVKYIGVLATGYNIVDIDTARKLGITVTNVPDYSSSAVAQFTMALMLELCHHIGDHNTSVKNGDWVKSQDFSYWNYPLIELSGKTLGLIGFGKIAKATAKLAQAFGMKILVYNRTIYSEYENESLKFVSLNELLQDSDFVSLHSPLTTETKGIIKKETISKMKQSAFLINTARGPLVVEKDLADALNTGTLAGAALDVISEEPMKKDNPLLQTENCIITPHIAWASKEARQRLMMTTVENLKAYLNGKPQNVVN</sequence>
<dbReference type="Pfam" id="PF00389">
    <property type="entry name" value="2-Hacid_dh"/>
    <property type="match status" value="1"/>
</dbReference>
<evidence type="ECO:0000313" key="7">
    <source>
        <dbReference type="EMBL" id="MFD2727240.1"/>
    </source>
</evidence>